<organism evidence="2 3">
    <name type="scientific">Motilibacter peucedani</name>
    <dbReference type="NCBI Taxonomy" id="598650"/>
    <lineage>
        <taxon>Bacteria</taxon>
        <taxon>Bacillati</taxon>
        <taxon>Actinomycetota</taxon>
        <taxon>Actinomycetes</taxon>
        <taxon>Motilibacterales</taxon>
        <taxon>Motilibacteraceae</taxon>
        <taxon>Motilibacter</taxon>
    </lineage>
</organism>
<proteinExistence type="predicted"/>
<dbReference type="InterPro" id="IPR052340">
    <property type="entry name" value="RNase_Y/CdgJ"/>
</dbReference>
<dbReference type="RefSeq" id="WP_121192704.1">
    <property type="nucleotide sequence ID" value="NZ_RBWV01000010.1"/>
</dbReference>
<dbReference type="Gene3D" id="3.20.20.450">
    <property type="entry name" value="EAL domain"/>
    <property type="match status" value="1"/>
</dbReference>
<dbReference type="OrthoDB" id="9804751at2"/>
<dbReference type="PANTHER" id="PTHR33525:SF4">
    <property type="entry name" value="CYCLIC DI-GMP PHOSPHODIESTERASE CDGJ"/>
    <property type="match status" value="1"/>
</dbReference>
<dbReference type="SUPFAM" id="SSF141868">
    <property type="entry name" value="EAL domain-like"/>
    <property type="match status" value="1"/>
</dbReference>
<dbReference type="Pfam" id="PF08668">
    <property type="entry name" value="HDOD"/>
    <property type="match status" value="1"/>
</dbReference>
<dbReference type="PANTHER" id="PTHR33525">
    <property type="match status" value="1"/>
</dbReference>
<dbReference type="Pfam" id="PF00563">
    <property type="entry name" value="EAL"/>
    <property type="match status" value="1"/>
</dbReference>
<dbReference type="InterPro" id="IPR001633">
    <property type="entry name" value="EAL_dom"/>
</dbReference>
<reference evidence="2 3" key="1">
    <citation type="submission" date="2018-10" db="EMBL/GenBank/DDBJ databases">
        <title>Genomic Encyclopedia of Archaeal and Bacterial Type Strains, Phase II (KMG-II): from individual species to whole genera.</title>
        <authorList>
            <person name="Goeker M."/>
        </authorList>
    </citation>
    <scope>NUCLEOTIDE SEQUENCE [LARGE SCALE GENOMIC DNA]</scope>
    <source>
        <strain evidence="2 3">RP-AC37</strain>
    </source>
</reference>
<name>A0A420XSC4_9ACTN</name>
<evidence type="ECO:0000313" key="3">
    <source>
        <dbReference type="Proteomes" id="UP000281955"/>
    </source>
</evidence>
<keyword evidence="3" id="KW-1185">Reference proteome</keyword>
<accession>A0A420XSC4</accession>
<dbReference type="EMBL" id="RBWV01000010">
    <property type="protein sequence ID" value="RKS77697.1"/>
    <property type="molecule type" value="Genomic_DNA"/>
</dbReference>
<dbReference type="InParanoid" id="A0A420XSC4"/>
<dbReference type="SMART" id="SM00052">
    <property type="entry name" value="EAL"/>
    <property type="match status" value="1"/>
</dbReference>
<evidence type="ECO:0000259" key="1">
    <source>
        <dbReference type="PROSITE" id="PS51833"/>
    </source>
</evidence>
<dbReference type="Gene3D" id="1.10.3210.10">
    <property type="entry name" value="Hypothetical protein af1432"/>
    <property type="match status" value="1"/>
</dbReference>
<evidence type="ECO:0000313" key="2">
    <source>
        <dbReference type="EMBL" id="RKS77697.1"/>
    </source>
</evidence>
<dbReference type="InterPro" id="IPR013976">
    <property type="entry name" value="HDOD"/>
</dbReference>
<dbReference type="Proteomes" id="UP000281955">
    <property type="component" value="Unassembled WGS sequence"/>
</dbReference>
<dbReference type="AlphaFoldDB" id="A0A420XSC4"/>
<gene>
    <name evidence="2" type="ORF">CLV35_1391</name>
</gene>
<dbReference type="SUPFAM" id="SSF109604">
    <property type="entry name" value="HD-domain/PDEase-like"/>
    <property type="match status" value="1"/>
</dbReference>
<feature type="domain" description="HDOD" evidence="1">
    <location>
        <begin position="217"/>
        <end position="414"/>
    </location>
</feature>
<comment type="caution">
    <text evidence="2">The sequence shown here is derived from an EMBL/GenBank/DDBJ whole genome shotgun (WGS) entry which is preliminary data.</text>
</comment>
<dbReference type="InterPro" id="IPR035919">
    <property type="entry name" value="EAL_sf"/>
</dbReference>
<dbReference type="PROSITE" id="PS51833">
    <property type="entry name" value="HDOD"/>
    <property type="match status" value="1"/>
</dbReference>
<sequence>MAQKSARAATSETATGVPVHVGRQGIYDADGTLQAYELLFRSATDASAAQVATADADRATTAVIVAAFADFDASLLLGGRRGFVNLSRAFAVGELPVPFSPDVAVLEILESLVVDDELLAGVERLKAAGYRIALDDFVLCAETEPLLPFADYVKVDVLETTWDEVVRVAGVSAGHGAVLLAEKIEDAAMLERCRALGFELFQGYHLGRPQTMTTQTLAPAQLAAVQLLAALADPAVEFDAVERLVAQDPALTWKLLRVANSAGSAANRSIGSLREAMVRVGLAQLRAWVMLLSVSTVAAGSGGSDIEAVTARARACQLLADRVPRASPDTAFTLGILEGVAGLLGMSGADLLTQIPLEGSLADGLRGEPTPERAVLEVVLGHERHDLGAARSHGIDVGELSSAYLSSLRWSHESLRSAE</sequence>
<dbReference type="InterPro" id="IPR014408">
    <property type="entry name" value="dGMP_Pdiesterase_EAL/HD-GYP"/>
</dbReference>
<dbReference type="PIRSF" id="PIRSF003180">
    <property type="entry name" value="DiGMPpdiest_YuxH"/>
    <property type="match status" value="1"/>
</dbReference>
<protein>
    <submittedName>
        <fullName evidence="2">EAL and modified HD-GYP domain-containing signal transduction protein</fullName>
    </submittedName>
</protein>